<dbReference type="Pfam" id="PF12395">
    <property type="entry name" value="DUF3658"/>
    <property type="match status" value="1"/>
</dbReference>
<name>A0AA49AA56_9BURK</name>
<sequence>MNIDDDDDLSVPLDDEDKAAIAALSVDEVAAIDQAILSALTSRWQKTALVVGNAMYAYPSRFDDIPDVFYGQRLLQLSSDGLLSAQGNLRRMRFSEVRKLNPEHEAPSQ</sequence>
<dbReference type="EMBL" id="CP065053">
    <property type="protein sequence ID" value="QPI52129.1"/>
    <property type="molecule type" value="Genomic_DNA"/>
</dbReference>
<organism evidence="2 3">
    <name type="scientific">Massilia antarctica</name>
    <dbReference type="NCBI Taxonomy" id="2765360"/>
    <lineage>
        <taxon>Bacteria</taxon>
        <taxon>Pseudomonadati</taxon>
        <taxon>Pseudomonadota</taxon>
        <taxon>Betaproteobacteria</taxon>
        <taxon>Burkholderiales</taxon>
        <taxon>Oxalobacteraceae</taxon>
        <taxon>Telluria group</taxon>
        <taxon>Massilia</taxon>
    </lineage>
</organism>
<dbReference type="InterPro" id="IPR022123">
    <property type="entry name" value="DUF3658"/>
</dbReference>
<evidence type="ECO:0000313" key="3">
    <source>
        <dbReference type="Proteomes" id="UP000662888"/>
    </source>
</evidence>
<evidence type="ECO:0000313" key="2">
    <source>
        <dbReference type="EMBL" id="QPI52129.1"/>
    </source>
</evidence>
<keyword evidence="3" id="KW-1185">Reference proteome</keyword>
<protein>
    <recommendedName>
        <fullName evidence="1">DUF3658 domain-containing protein</fullName>
    </recommendedName>
</protein>
<dbReference type="RefSeq" id="WP_206091619.1">
    <property type="nucleotide sequence ID" value="NZ_CP065053.1"/>
</dbReference>
<proteinExistence type="predicted"/>
<evidence type="ECO:0000259" key="1">
    <source>
        <dbReference type="Pfam" id="PF12395"/>
    </source>
</evidence>
<feature type="domain" description="DUF3658" evidence="1">
    <location>
        <begin position="30"/>
        <end position="94"/>
    </location>
</feature>
<reference evidence="2 3" key="1">
    <citation type="submission" date="2020-11" db="EMBL/GenBank/DDBJ databases">
        <authorList>
            <person name="Sun Q."/>
        </authorList>
    </citation>
    <scope>NUCLEOTIDE SEQUENCE [LARGE SCALE GENOMIC DNA]</scope>
    <source>
        <strain evidence="2 3">P8398</strain>
    </source>
</reference>
<gene>
    <name evidence="2" type="ORF">IV454_11860</name>
</gene>
<dbReference type="Proteomes" id="UP000662888">
    <property type="component" value="Chromosome"/>
</dbReference>
<accession>A0AA49AA56</accession>